<protein>
    <recommendedName>
        <fullName evidence="5">Secreted protein</fullName>
    </recommendedName>
</protein>
<organism evidence="3 4">
    <name type="scientific">Parathielavia hyrcaniae</name>
    <dbReference type="NCBI Taxonomy" id="113614"/>
    <lineage>
        <taxon>Eukaryota</taxon>
        <taxon>Fungi</taxon>
        <taxon>Dikarya</taxon>
        <taxon>Ascomycota</taxon>
        <taxon>Pezizomycotina</taxon>
        <taxon>Sordariomycetes</taxon>
        <taxon>Sordariomycetidae</taxon>
        <taxon>Sordariales</taxon>
        <taxon>Chaetomiaceae</taxon>
        <taxon>Parathielavia</taxon>
    </lineage>
</organism>
<feature type="chain" id="PRO_5042927272" description="Secreted protein" evidence="2">
    <location>
        <begin position="18"/>
        <end position="136"/>
    </location>
</feature>
<dbReference type="AlphaFoldDB" id="A0AAN6Q7G8"/>
<comment type="caution">
    <text evidence="3">The sequence shown here is derived from an EMBL/GenBank/DDBJ whole genome shotgun (WGS) entry which is preliminary data.</text>
</comment>
<evidence type="ECO:0008006" key="5">
    <source>
        <dbReference type="Google" id="ProtNLM"/>
    </source>
</evidence>
<gene>
    <name evidence="3" type="ORF">N658DRAFT_336366</name>
</gene>
<name>A0AAN6Q7G8_9PEZI</name>
<reference evidence="3" key="1">
    <citation type="journal article" date="2023" name="Mol. Phylogenet. Evol.">
        <title>Genome-scale phylogeny and comparative genomics of the fungal order Sordariales.</title>
        <authorList>
            <person name="Hensen N."/>
            <person name="Bonometti L."/>
            <person name="Westerberg I."/>
            <person name="Brannstrom I.O."/>
            <person name="Guillou S."/>
            <person name="Cros-Aarteil S."/>
            <person name="Calhoun S."/>
            <person name="Haridas S."/>
            <person name="Kuo A."/>
            <person name="Mondo S."/>
            <person name="Pangilinan J."/>
            <person name="Riley R."/>
            <person name="LaButti K."/>
            <person name="Andreopoulos B."/>
            <person name="Lipzen A."/>
            <person name="Chen C."/>
            <person name="Yan M."/>
            <person name="Daum C."/>
            <person name="Ng V."/>
            <person name="Clum A."/>
            <person name="Steindorff A."/>
            <person name="Ohm R.A."/>
            <person name="Martin F."/>
            <person name="Silar P."/>
            <person name="Natvig D.O."/>
            <person name="Lalanne C."/>
            <person name="Gautier V."/>
            <person name="Ament-Velasquez S.L."/>
            <person name="Kruys A."/>
            <person name="Hutchinson M.I."/>
            <person name="Powell A.J."/>
            <person name="Barry K."/>
            <person name="Miller A.N."/>
            <person name="Grigoriev I.V."/>
            <person name="Debuchy R."/>
            <person name="Gladieux P."/>
            <person name="Hiltunen Thoren M."/>
            <person name="Johannesson H."/>
        </authorList>
    </citation>
    <scope>NUCLEOTIDE SEQUENCE</scope>
    <source>
        <strain evidence="3">CBS 757.83</strain>
    </source>
</reference>
<evidence type="ECO:0000256" key="2">
    <source>
        <dbReference type="SAM" id="SignalP"/>
    </source>
</evidence>
<dbReference type="EMBL" id="MU863631">
    <property type="protein sequence ID" value="KAK4102391.1"/>
    <property type="molecule type" value="Genomic_DNA"/>
</dbReference>
<evidence type="ECO:0000256" key="1">
    <source>
        <dbReference type="SAM" id="MobiDB-lite"/>
    </source>
</evidence>
<dbReference type="Proteomes" id="UP001305647">
    <property type="component" value="Unassembled WGS sequence"/>
</dbReference>
<accession>A0AAN6Q7G8</accession>
<keyword evidence="4" id="KW-1185">Reference proteome</keyword>
<keyword evidence="2" id="KW-0732">Signal</keyword>
<reference evidence="3" key="2">
    <citation type="submission" date="2023-05" db="EMBL/GenBank/DDBJ databases">
        <authorList>
            <consortium name="Lawrence Berkeley National Laboratory"/>
            <person name="Steindorff A."/>
            <person name="Hensen N."/>
            <person name="Bonometti L."/>
            <person name="Westerberg I."/>
            <person name="Brannstrom I.O."/>
            <person name="Guillou S."/>
            <person name="Cros-Aarteil S."/>
            <person name="Calhoun S."/>
            <person name="Haridas S."/>
            <person name="Kuo A."/>
            <person name="Mondo S."/>
            <person name="Pangilinan J."/>
            <person name="Riley R."/>
            <person name="Labutti K."/>
            <person name="Andreopoulos B."/>
            <person name="Lipzen A."/>
            <person name="Chen C."/>
            <person name="Yanf M."/>
            <person name="Daum C."/>
            <person name="Ng V."/>
            <person name="Clum A."/>
            <person name="Ohm R."/>
            <person name="Martin F."/>
            <person name="Silar P."/>
            <person name="Natvig D."/>
            <person name="Lalanne C."/>
            <person name="Gautier V."/>
            <person name="Ament-Velasquez S.L."/>
            <person name="Kruys A."/>
            <person name="Hutchinson M.I."/>
            <person name="Powell A.J."/>
            <person name="Barry K."/>
            <person name="Miller A.N."/>
            <person name="Grigoriev I.V."/>
            <person name="Debuchy R."/>
            <person name="Gladieux P."/>
            <person name="Thoren M.H."/>
            <person name="Johannesson H."/>
        </authorList>
    </citation>
    <scope>NUCLEOTIDE SEQUENCE</scope>
    <source>
        <strain evidence="3">CBS 757.83</strain>
    </source>
</reference>
<feature type="compositionally biased region" description="Basic residues" evidence="1">
    <location>
        <begin position="66"/>
        <end position="83"/>
    </location>
</feature>
<feature type="region of interest" description="Disordered" evidence="1">
    <location>
        <begin position="61"/>
        <end position="91"/>
    </location>
</feature>
<proteinExistence type="predicted"/>
<evidence type="ECO:0000313" key="3">
    <source>
        <dbReference type="EMBL" id="KAK4102391.1"/>
    </source>
</evidence>
<feature type="signal peptide" evidence="2">
    <location>
        <begin position="1"/>
        <end position="17"/>
    </location>
</feature>
<sequence length="136" mass="15278">MRSRLWFLSLCCGTAIAARTWISSLLFCRPPESGPCYRNPPCPAPDPRAPTLAAFNRPLGTSARAGRVHSRPSSNKRHLRPRQPVKEAAGRRARSFRYTSLVSSSQLQRELYPCFRSSIFSSLAATDLILNRFDIQ</sequence>
<evidence type="ECO:0000313" key="4">
    <source>
        <dbReference type="Proteomes" id="UP001305647"/>
    </source>
</evidence>